<evidence type="ECO:0000313" key="4">
    <source>
        <dbReference type="Proteomes" id="UP000188320"/>
    </source>
</evidence>
<sequence>MEVENNGRYNNDNHSVDSRDRGREEILMAEESVEIKRVRTADSERARLQTHAYVQIPTSPAITNPSANLVGKKEMNVGIKRISDMRNRARGESTEGVRRFDSGLFIYDNEKEANNNVFRDANGDYNKGYSANEKRQMSKEGIREAIERVEKKKLNLRNRQVTNPTSKIKYKYTGGMSNTEFTERGDRKNYTRMQYARIDEEDEMEDENGDGEERNEEDERGVKRWSKTEEEEGEGIGTRTRTGARGGAGVRARARDEEAMESDTVSNFVASEGENYKYKRYIKELEQTPNQKTECRSRNTSRTPKTVHQTSNGVKVPILTKHEYRRSEQMDHDNMETYPSQNQVPSYSGNTHENSQVYYNGDRTYNKVNENISQLNLHGDRLMMGMPSYIQAKIGDKLLVDLESQNAVSRYNRPQGQKVRSEPKNIEAMDVEIEMEKQPLQPKQKQKQSPTPQQQQQQQQQRRYSVTTSPLKNNTRNPSEFDIEMENVQNNQHRGGDRNESGNQIGNQIGNGNGNGNENVQDKKKTNLATDGSTNNVEIQNEVLQKSTMEKRADNTLFRIWQARLDILSHRFALYQQKQAADPEWSLPDTTNDKPFMAEHVVLGVPVHLSRFVRVPKYGLGYELTNGVFGVSFRDKTSLLSRADSRDSLFLVHTGNGGIEIQQLPHTDKLVGMEQKLALYSQFEIAVREQPQLKGIGTKINSQFSSDGFSRNTNGNSGNNVNSSENGFVFVTKYLSATNVSLYRISNGAIQIKAMLQ</sequence>
<evidence type="ECO:0000256" key="1">
    <source>
        <dbReference type="SAM" id="MobiDB-lite"/>
    </source>
</evidence>
<dbReference type="OrthoDB" id="408964at2759"/>
<keyword evidence="4" id="KW-1185">Reference proteome</keyword>
<evidence type="ECO:0000259" key="2">
    <source>
        <dbReference type="Pfam" id="PF00659"/>
    </source>
</evidence>
<dbReference type="AlphaFoldDB" id="A0A1R1PLJ5"/>
<feature type="region of interest" description="Disordered" evidence="1">
    <location>
        <begin position="437"/>
        <end position="522"/>
    </location>
</feature>
<dbReference type="InterPro" id="IPR000959">
    <property type="entry name" value="POLO_box_dom"/>
</dbReference>
<proteinExistence type="predicted"/>
<gene>
    <name evidence="3" type="ORF">AX774_g4796</name>
</gene>
<name>A0A1R1PLJ5_ZANCU</name>
<dbReference type="Pfam" id="PF00659">
    <property type="entry name" value="POLO_box"/>
    <property type="match status" value="1"/>
</dbReference>
<protein>
    <recommendedName>
        <fullName evidence="2">POLO box domain-containing protein</fullName>
    </recommendedName>
</protein>
<feature type="compositionally biased region" description="Basic and acidic residues" evidence="1">
    <location>
        <begin position="14"/>
        <end position="23"/>
    </location>
</feature>
<reference evidence="4" key="1">
    <citation type="submission" date="2017-01" db="EMBL/GenBank/DDBJ databases">
        <authorList>
            <person name="Wang Y."/>
            <person name="White M."/>
            <person name="Kvist S."/>
            <person name="Moncalvo J.-M."/>
        </authorList>
    </citation>
    <scope>NUCLEOTIDE SEQUENCE [LARGE SCALE GENOMIC DNA]</scope>
    <source>
        <strain evidence="4">COL-18-3</strain>
    </source>
</reference>
<dbReference type="Proteomes" id="UP000188320">
    <property type="component" value="Unassembled WGS sequence"/>
</dbReference>
<feature type="region of interest" description="Disordered" evidence="1">
    <location>
        <begin position="197"/>
        <end position="258"/>
    </location>
</feature>
<feature type="compositionally biased region" description="Acidic residues" evidence="1">
    <location>
        <begin position="199"/>
        <end position="219"/>
    </location>
</feature>
<dbReference type="EMBL" id="LSSK01000834">
    <property type="protein sequence ID" value="OMH81742.1"/>
    <property type="molecule type" value="Genomic_DNA"/>
</dbReference>
<feature type="region of interest" description="Disordered" evidence="1">
    <location>
        <begin position="1"/>
        <end position="23"/>
    </location>
</feature>
<evidence type="ECO:0000313" key="3">
    <source>
        <dbReference type="EMBL" id="OMH81742.1"/>
    </source>
</evidence>
<organism evidence="3 4">
    <name type="scientific">Zancudomyces culisetae</name>
    <name type="common">Gut fungus</name>
    <name type="synonym">Smittium culisetae</name>
    <dbReference type="NCBI Taxonomy" id="1213189"/>
    <lineage>
        <taxon>Eukaryota</taxon>
        <taxon>Fungi</taxon>
        <taxon>Fungi incertae sedis</taxon>
        <taxon>Zoopagomycota</taxon>
        <taxon>Kickxellomycotina</taxon>
        <taxon>Harpellomycetes</taxon>
        <taxon>Harpellales</taxon>
        <taxon>Legeriomycetaceae</taxon>
        <taxon>Zancudomyces</taxon>
    </lineage>
</organism>
<accession>A0A1R1PLJ5</accession>
<dbReference type="InterPro" id="IPR036947">
    <property type="entry name" value="POLO_box_dom_sf"/>
</dbReference>
<feature type="domain" description="POLO box" evidence="2">
    <location>
        <begin position="617"/>
        <end position="646"/>
    </location>
</feature>
<comment type="caution">
    <text evidence="3">The sequence shown here is derived from an EMBL/GenBank/DDBJ whole genome shotgun (WGS) entry which is preliminary data.</text>
</comment>
<feature type="compositionally biased region" description="Polar residues" evidence="1">
    <location>
        <begin position="462"/>
        <end position="478"/>
    </location>
</feature>
<feature type="compositionally biased region" description="Low complexity" evidence="1">
    <location>
        <begin position="438"/>
        <end position="461"/>
    </location>
</feature>
<dbReference type="SUPFAM" id="SSF82615">
    <property type="entry name" value="Polo-box domain"/>
    <property type="match status" value="1"/>
</dbReference>
<dbReference type="Gene3D" id="3.30.1120.30">
    <property type="entry name" value="POLO box domain"/>
    <property type="match status" value="1"/>
</dbReference>
<feature type="region of interest" description="Disordered" evidence="1">
    <location>
        <begin position="289"/>
        <end position="310"/>
    </location>
</feature>